<dbReference type="Gene3D" id="1.20.1250.20">
    <property type="entry name" value="MFS general substrate transporter like domains"/>
    <property type="match status" value="2"/>
</dbReference>
<keyword evidence="6 10" id="KW-1133">Transmembrane helix</keyword>
<proteinExistence type="inferred from homology"/>
<evidence type="ECO:0000256" key="4">
    <source>
        <dbReference type="ARBA" id="ARBA00022597"/>
    </source>
</evidence>
<dbReference type="Pfam" id="PF00083">
    <property type="entry name" value="Sugar_tr"/>
    <property type="match status" value="2"/>
</dbReference>
<evidence type="ECO:0000256" key="8">
    <source>
        <dbReference type="RuleBase" id="RU003346"/>
    </source>
</evidence>
<feature type="transmembrane region" description="Helical" evidence="10">
    <location>
        <begin position="167"/>
        <end position="186"/>
    </location>
</feature>
<feature type="transmembrane region" description="Helical" evidence="10">
    <location>
        <begin position="140"/>
        <end position="160"/>
    </location>
</feature>
<keyword evidence="13" id="KW-1185">Reference proteome</keyword>
<evidence type="ECO:0000256" key="1">
    <source>
        <dbReference type="ARBA" id="ARBA00004141"/>
    </source>
</evidence>
<protein>
    <submittedName>
        <fullName evidence="12">Hexose transporter</fullName>
    </submittedName>
</protein>
<comment type="subcellular location">
    <subcellularLocation>
        <location evidence="1">Membrane</location>
        <topology evidence="1">Multi-pass membrane protein</topology>
    </subcellularLocation>
</comment>
<dbReference type="GO" id="GO:0016020">
    <property type="term" value="C:membrane"/>
    <property type="evidence" value="ECO:0007669"/>
    <property type="project" value="UniProtKB-SubCell"/>
</dbReference>
<feature type="transmembrane region" description="Helical" evidence="10">
    <location>
        <begin position="495"/>
        <end position="514"/>
    </location>
</feature>
<dbReference type="InterPro" id="IPR003663">
    <property type="entry name" value="Sugar/inositol_transpt"/>
</dbReference>
<sequence>MAPAPDAYPTADERQRNVLPPAEEEAPAFWSMENMKVAQVQAVGGSMNGLSIGFVAVYAYMYLMSTDCSMYESQTACDTVLNAECAWNATRGKCGWSDFTCYWGHGKDEAACLADDRCKWMYGDKECKNPVGYSAFHNGIFAGAMIFGCMLGSIYAGHFVARFGHKVSFLVIGIVGIVSSVLYHVSSATDEFWVLCAGRLLIGAAVGVVCVVCPMYCDQNAHPKLSGVDGVLFQVFITFGIMFAAAMGLALGQSVQFDKETRMQVRMQGYCAFSTLISFLMILLGIFLGDSKTKFTTGKHEDDDDALDPNEYGYLQMLGPMMMGIVMDATTQLTGINAVMNYAPTIMGNLGMVPFVGNFVVMLWNFVTTLAAIPLAWYFTMRQMFLGATLAASVSCLFLCGIPVYPGVASTNVKNGVAITGIAIFIAAFEFGLGPCFFVLSQQLFPRSFRPKGSSVVMVAQFLCNIIINVCYPIATEGISGGPSGNQDKGQAAAFIFFGCVGFVCFVVLVLFLFPWEEKASQGRGDADEGPALPEQQQPPKAATPGNRQAA</sequence>
<gene>
    <name evidence="12" type="ORF">TRSC58_07092</name>
</gene>
<dbReference type="EMBL" id="AUPL01007092">
    <property type="protein sequence ID" value="ESL05269.1"/>
    <property type="molecule type" value="Genomic_DNA"/>
</dbReference>
<feature type="transmembrane region" description="Helical" evidence="10">
    <location>
        <begin position="267"/>
        <end position="289"/>
    </location>
</feature>
<name>A0A061ISB0_TRYRA</name>
<feature type="transmembrane region" description="Helical" evidence="10">
    <location>
        <begin position="42"/>
        <end position="63"/>
    </location>
</feature>
<feature type="domain" description="Major facilitator superfamily (MFS) profile" evidence="11">
    <location>
        <begin position="37"/>
        <end position="517"/>
    </location>
</feature>
<evidence type="ECO:0000256" key="5">
    <source>
        <dbReference type="ARBA" id="ARBA00022692"/>
    </source>
</evidence>
<keyword evidence="5 10" id="KW-0812">Transmembrane</keyword>
<dbReference type="PROSITE" id="PS50850">
    <property type="entry name" value="MFS"/>
    <property type="match status" value="1"/>
</dbReference>
<keyword evidence="3 8" id="KW-0813">Transport</keyword>
<dbReference type="PANTHER" id="PTHR23503">
    <property type="entry name" value="SOLUTE CARRIER FAMILY 2"/>
    <property type="match status" value="1"/>
</dbReference>
<dbReference type="FunFam" id="1.20.1250.20:FF:000357">
    <property type="entry name" value="Glucose transporter, lmgt1"/>
    <property type="match status" value="1"/>
</dbReference>
<dbReference type="InterPro" id="IPR036259">
    <property type="entry name" value="MFS_trans_sf"/>
</dbReference>
<comment type="caution">
    <text evidence="12">The sequence shown here is derived from an EMBL/GenBank/DDBJ whole genome shotgun (WGS) entry which is preliminary data.</text>
</comment>
<keyword evidence="7 10" id="KW-0472">Membrane</keyword>
<feature type="transmembrane region" description="Helical" evidence="10">
    <location>
        <begin position="417"/>
        <end position="441"/>
    </location>
</feature>
<evidence type="ECO:0000313" key="12">
    <source>
        <dbReference type="EMBL" id="ESL05269.1"/>
    </source>
</evidence>
<feature type="region of interest" description="Disordered" evidence="9">
    <location>
        <begin position="1"/>
        <end position="20"/>
    </location>
</feature>
<dbReference type="GO" id="GO:0015149">
    <property type="term" value="F:hexose transmembrane transporter activity"/>
    <property type="evidence" value="ECO:0007669"/>
    <property type="project" value="TreeGrafter"/>
</dbReference>
<evidence type="ECO:0000256" key="7">
    <source>
        <dbReference type="ARBA" id="ARBA00023136"/>
    </source>
</evidence>
<dbReference type="AlphaFoldDB" id="A0A061ISB0"/>
<reference evidence="12 13" key="1">
    <citation type="submission" date="2013-07" db="EMBL/GenBank/DDBJ databases">
        <authorList>
            <person name="Stoco P.H."/>
            <person name="Wagner G."/>
            <person name="Gerber A."/>
            <person name="Zaha A."/>
            <person name="Thompson C."/>
            <person name="Bartholomeu D.C."/>
            <person name="Luckemeyer D.D."/>
            <person name="Bahia D."/>
            <person name="Loreto E."/>
            <person name="Prestes E.B."/>
            <person name="Lima F.M."/>
            <person name="Rodrigues-Luiz G."/>
            <person name="Vallejo G.A."/>
            <person name="Filho J.F."/>
            <person name="Monteiro K.M."/>
            <person name="Tyler K.M."/>
            <person name="de Almeida L.G."/>
            <person name="Ortiz M.F."/>
            <person name="Siervo M.A."/>
            <person name="de Moraes M.H."/>
            <person name="Cunha O.L."/>
            <person name="Mendonca-Neto R."/>
            <person name="Silva R."/>
            <person name="Teixeira S.M."/>
            <person name="Murta S.M."/>
            <person name="Sincero T.C."/>
            <person name="Mendes T.A."/>
            <person name="Urmenyi T.P."/>
            <person name="Silva V.G."/>
            <person name="da Rocha W.D."/>
            <person name="Andersson B."/>
            <person name="Romanha A.J."/>
            <person name="Steindel M."/>
            <person name="de Vasconcelos A.T."/>
            <person name="Grisard E.C."/>
        </authorList>
    </citation>
    <scope>NUCLEOTIDE SEQUENCE [LARGE SCALE GENOMIC DNA]</scope>
    <source>
        <strain evidence="12 13">SC58</strain>
    </source>
</reference>
<dbReference type="InterPro" id="IPR045263">
    <property type="entry name" value="GLUT"/>
</dbReference>
<accession>A0A061ISB0</accession>
<dbReference type="InterPro" id="IPR005828">
    <property type="entry name" value="MFS_sugar_transport-like"/>
</dbReference>
<keyword evidence="4" id="KW-0762">Sugar transport</keyword>
<evidence type="ECO:0000256" key="9">
    <source>
        <dbReference type="SAM" id="MobiDB-lite"/>
    </source>
</evidence>
<dbReference type="PANTHER" id="PTHR23503:SF8">
    <property type="entry name" value="FACILITATED GLUCOSE TRANSPORTER PROTEIN 1"/>
    <property type="match status" value="1"/>
</dbReference>
<dbReference type="VEuPathDB" id="TriTrypDB:TRSC58_07092"/>
<evidence type="ECO:0000259" key="11">
    <source>
        <dbReference type="PROSITE" id="PS50850"/>
    </source>
</evidence>
<feature type="transmembrane region" description="Helical" evidence="10">
    <location>
        <begin position="228"/>
        <end position="247"/>
    </location>
</feature>
<dbReference type="Proteomes" id="UP000031737">
    <property type="component" value="Unassembled WGS sequence"/>
</dbReference>
<dbReference type="OrthoDB" id="249531at2759"/>
<dbReference type="InterPro" id="IPR020846">
    <property type="entry name" value="MFS_dom"/>
</dbReference>
<dbReference type="NCBIfam" id="TIGR00879">
    <property type="entry name" value="SP"/>
    <property type="match status" value="1"/>
</dbReference>
<organism evidence="12 13">
    <name type="scientific">Trypanosoma rangeli SC58</name>
    <dbReference type="NCBI Taxonomy" id="429131"/>
    <lineage>
        <taxon>Eukaryota</taxon>
        <taxon>Discoba</taxon>
        <taxon>Euglenozoa</taxon>
        <taxon>Kinetoplastea</taxon>
        <taxon>Metakinetoplastina</taxon>
        <taxon>Trypanosomatida</taxon>
        <taxon>Trypanosomatidae</taxon>
        <taxon>Trypanosoma</taxon>
        <taxon>Herpetosoma</taxon>
    </lineage>
</organism>
<comment type="similarity">
    <text evidence="2 8">Belongs to the major facilitator superfamily. Sugar transporter (TC 2.A.1.1) family.</text>
</comment>
<evidence type="ECO:0000313" key="13">
    <source>
        <dbReference type="Proteomes" id="UP000031737"/>
    </source>
</evidence>
<feature type="transmembrane region" description="Helical" evidence="10">
    <location>
        <begin position="192"/>
        <end position="216"/>
    </location>
</feature>
<evidence type="ECO:0000256" key="10">
    <source>
        <dbReference type="SAM" id="Phobius"/>
    </source>
</evidence>
<evidence type="ECO:0000256" key="2">
    <source>
        <dbReference type="ARBA" id="ARBA00010992"/>
    </source>
</evidence>
<dbReference type="PRINTS" id="PR00171">
    <property type="entry name" value="SUGRTRNSPORT"/>
</dbReference>
<evidence type="ECO:0000256" key="6">
    <source>
        <dbReference type="ARBA" id="ARBA00022989"/>
    </source>
</evidence>
<feature type="transmembrane region" description="Helical" evidence="10">
    <location>
        <begin position="453"/>
        <end position="475"/>
    </location>
</feature>
<dbReference type="SUPFAM" id="SSF103473">
    <property type="entry name" value="MFS general substrate transporter"/>
    <property type="match status" value="1"/>
</dbReference>
<evidence type="ECO:0000256" key="3">
    <source>
        <dbReference type="ARBA" id="ARBA00022448"/>
    </source>
</evidence>
<feature type="transmembrane region" description="Helical" evidence="10">
    <location>
        <begin position="355"/>
        <end position="378"/>
    </location>
</feature>
<feature type="transmembrane region" description="Helical" evidence="10">
    <location>
        <begin position="385"/>
        <end position="405"/>
    </location>
</feature>
<feature type="region of interest" description="Disordered" evidence="9">
    <location>
        <begin position="521"/>
        <end position="551"/>
    </location>
</feature>